<name>A0A2U1U5G3_9GAMM</name>
<dbReference type="EMBL" id="QDKH01000008">
    <property type="protein sequence ID" value="PWC16899.1"/>
    <property type="molecule type" value="Genomic_DNA"/>
</dbReference>
<comment type="similarity">
    <text evidence="4">Belongs to the arginase family.</text>
</comment>
<feature type="binding site" evidence="3">
    <location>
        <position position="245"/>
    </location>
    <ligand>
        <name>Mn(2+)</name>
        <dbReference type="ChEBI" id="CHEBI:29035"/>
        <label>1</label>
    </ligand>
</feature>
<dbReference type="SUPFAM" id="SSF52768">
    <property type="entry name" value="Arginase/deacetylase"/>
    <property type="match status" value="1"/>
</dbReference>
<reference evidence="5 6" key="1">
    <citation type="submission" date="2018-04" db="EMBL/GenBank/DDBJ databases">
        <title>Brenneria corticis sp.nov.</title>
        <authorList>
            <person name="Li Y."/>
        </authorList>
    </citation>
    <scope>NUCLEOTIDE SEQUENCE [LARGE SCALE GENOMIC DNA]</scope>
    <source>
        <strain evidence="5 6">CFCC 11842</strain>
    </source>
</reference>
<evidence type="ECO:0000256" key="1">
    <source>
        <dbReference type="ARBA" id="ARBA00022723"/>
    </source>
</evidence>
<dbReference type="Pfam" id="PF00491">
    <property type="entry name" value="Arginase"/>
    <property type="match status" value="1"/>
</dbReference>
<comment type="caution">
    <text evidence="5">The sequence shown here is derived from an EMBL/GenBank/DDBJ whole genome shotgun (WGS) entry which is preliminary data.</text>
</comment>
<dbReference type="Gene3D" id="3.40.800.10">
    <property type="entry name" value="Ureohydrolase domain"/>
    <property type="match status" value="1"/>
</dbReference>
<dbReference type="PROSITE" id="PS51409">
    <property type="entry name" value="ARGINASE_2"/>
    <property type="match status" value="1"/>
</dbReference>
<gene>
    <name evidence="5" type="ORF">DDT56_09195</name>
</gene>
<dbReference type="InterPro" id="IPR006035">
    <property type="entry name" value="Ureohydrolase"/>
</dbReference>
<evidence type="ECO:0000313" key="5">
    <source>
        <dbReference type="EMBL" id="PWC16899.1"/>
    </source>
</evidence>
<dbReference type="CDD" id="cd11589">
    <property type="entry name" value="Agmatinase_like_1"/>
    <property type="match status" value="1"/>
</dbReference>
<dbReference type="InterPro" id="IPR023696">
    <property type="entry name" value="Ureohydrolase_dom_sf"/>
</dbReference>
<feature type="binding site" evidence="3">
    <location>
        <position position="134"/>
    </location>
    <ligand>
        <name>Mn(2+)</name>
        <dbReference type="ChEBI" id="CHEBI:29035"/>
        <label>1</label>
    </ligand>
</feature>
<proteinExistence type="inferred from homology"/>
<dbReference type="RefSeq" id="WP_136166139.1">
    <property type="nucleotide sequence ID" value="NZ_KZ819076.1"/>
</dbReference>
<feature type="binding site" evidence="3">
    <location>
        <position position="243"/>
    </location>
    <ligand>
        <name>Mn(2+)</name>
        <dbReference type="ChEBI" id="CHEBI:29035"/>
        <label>1</label>
    </ligand>
</feature>
<dbReference type="PANTHER" id="PTHR11358">
    <property type="entry name" value="ARGINASE/AGMATINASE"/>
    <property type="match status" value="1"/>
</dbReference>
<evidence type="ECO:0000256" key="2">
    <source>
        <dbReference type="ARBA" id="ARBA00022801"/>
    </source>
</evidence>
<organism evidence="5 6">
    <name type="scientific">Brenneria corticis</name>
    <dbReference type="NCBI Taxonomy" id="2173106"/>
    <lineage>
        <taxon>Bacteria</taxon>
        <taxon>Pseudomonadati</taxon>
        <taxon>Pseudomonadota</taxon>
        <taxon>Gammaproteobacteria</taxon>
        <taxon>Enterobacterales</taxon>
        <taxon>Pectobacteriaceae</taxon>
        <taxon>Brenneria</taxon>
    </lineage>
</organism>
<dbReference type="Proteomes" id="UP000296159">
    <property type="component" value="Unassembled WGS sequence"/>
</dbReference>
<accession>A0A2U1U5G3</accession>
<dbReference type="PANTHER" id="PTHR11358:SF26">
    <property type="entry name" value="GUANIDINO ACID HYDROLASE, MITOCHONDRIAL"/>
    <property type="match status" value="1"/>
</dbReference>
<keyword evidence="2" id="KW-0378">Hydrolase</keyword>
<comment type="cofactor">
    <cofactor evidence="3">
        <name>Mn(2+)</name>
        <dbReference type="ChEBI" id="CHEBI:29035"/>
    </cofactor>
    <text evidence="3">Binds 2 manganese ions per subunit.</text>
</comment>
<dbReference type="GO" id="GO:0008783">
    <property type="term" value="F:agmatinase activity"/>
    <property type="evidence" value="ECO:0007669"/>
    <property type="project" value="TreeGrafter"/>
</dbReference>
<feature type="binding site" evidence="3">
    <location>
        <position position="160"/>
    </location>
    <ligand>
        <name>Mn(2+)</name>
        <dbReference type="ChEBI" id="CHEBI:29035"/>
        <label>1</label>
    </ligand>
</feature>
<protein>
    <submittedName>
        <fullName evidence="5">Arginase</fullName>
    </submittedName>
</protein>
<keyword evidence="1 3" id="KW-0479">Metal-binding</keyword>
<feature type="binding site" evidence="3">
    <location>
        <position position="158"/>
    </location>
    <ligand>
        <name>Mn(2+)</name>
        <dbReference type="ChEBI" id="CHEBI:29035"/>
        <label>1</label>
    </ligand>
</feature>
<evidence type="ECO:0000256" key="3">
    <source>
        <dbReference type="PIRSR" id="PIRSR036979-1"/>
    </source>
</evidence>
<dbReference type="PIRSF" id="PIRSF036979">
    <property type="entry name" value="Arginase"/>
    <property type="match status" value="1"/>
</dbReference>
<evidence type="ECO:0000256" key="4">
    <source>
        <dbReference type="PROSITE-ProRule" id="PRU00742"/>
    </source>
</evidence>
<dbReference type="AlphaFoldDB" id="A0A2U1U5G3"/>
<keyword evidence="6" id="KW-1185">Reference proteome</keyword>
<sequence>MIAYKPEFTTAPKHGHKSLLYSEVVTDLNTLDSVDIAVLGIPYGSPYSIDEVSNDQTHAPTAVRQATDRALRSFERYDFDIGGPMMDNQPIRMVDCGDIAGDARELNRHYDAAEAVVRKILALGGMPLIIGGDHGIPIPVLRALEEVGPITLIHIDAHLDWRQDVNGVTDGYSSPIRRASEMAHVGEIFQIGLRANGSARQEEVDAALAYGAHLITAHELHDAGPEAILSRIPDGGNYYITMDADGIDPTIMPAVNGPALGGVTYGEARKIIHGLVKKGRVVGMDIVEITPKKDVNNITAITACRFFINLIGMAVRAGYFKKTSASQF</sequence>
<evidence type="ECO:0000313" key="6">
    <source>
        <dbReference type="Proteomes" id="UP000296159"/>
    </source>
</evidence>
<dbReference type="GO" id="GO:0046872">
    <property type="term" value="F:metal ion binding"/>
    <property type="evidence" value="ECO:0007669"/>
    <property type="project" value="UniProtKB-KW"/>
</dbReference>
<feature type="binding site" evidence="3">
    <location>
        <position position="156"/>
    </location>
    <ligand>
        <name>Mn(2+)</name>
        <dbReference type="ChEBI" id="CHEBI:29035"/>
        <label>1</label>
    </ligand>
</feature>
<dbReference type="GO" id="GO:0033389">
    <property type="term" value="P:putrescine biosynthetic process from arginine, via agmatine"/>
    <property type="evidence" value="ECO:0007669"/>
    <property type="project" value="TreeGrafter"/>
</dbReference>
<keyword evidence="3" id="KW-0464">Manganese</keyword>